<feature type="chain" id="PRO_5045284177" evidence="1">
    <location>
        <begin position="26"/>
        <end position="329"/>
    </location>
</feature>
<dbReference type="PROSITE" id="PS51257">
    <property type="entry name" value="PROKAR_LIPOPROTEIN"/>
    <property type="match status" value="1"/>
</dbReference>
<protein>
    <submittedName>
        <fullName evidence="2">Galactose oxidase</fullName>
    </submittedName>
</protein>
<accession>A0ABS3C8F9</accession>
<feature type="signal peptide" evidence="1">
    <location>
        <begin position="1"/>
        <end position="25"/>
    </location>
</feature>
<dbReference type="RefSeq" id="WP_206579638.1">
    <property type="nucleotide sequence ID" value="NZ_JAFKCT010000009.1"/>
</dbReference>
<reference evidence="2 3" key="1">
    <citation type="submission" date="2021-03" db="EMBL/GenBank/DDBJ databases">
        <title>novel species isolated from a fishpond in China.</title>
        <authorList>
            <person name="Lu H."/>
            <person name="Cai Z."/>
        </authorList>
    </citation>
    <scope>NUCLEOTIDE SEQUENCE [LARGE SCALE GENOMIC DNA]</scope>
    <source>
        <strain evidence="2 3">H41</strain>
    </source>
</reference>
<keyword evidence="1" id="KW-0732">Signal</keyword>
<dbReference type="SMART" id="SM00612">
    <property type="entry name" value="Kelch"/>
    <property type="match status" value="3"/>
</dbReference>
<dbReference type="PANTHER" id="PTHR45632">
    <property type="entry name" value="LD33804P"/>
    <property type="match status" value="1"/>
</dbReference>
<dbReference type="SUPFAM" id="SSF117281">
    <property type="entry name" value="Kelch motif"/>
    <property type="match status" value="1"/>
</dbReference>
<dbReference type="Proteomes" id="UP000664317">
    <property type="component" value="Unassembled WGS sequence"/>
</dbReference>
<evidence type="ECO:0000313" key="2">
    <source>
        <dbReference type="EMBL" id="MBN7812864.1"/>
    </source>
</evidence>
<keyword evidence="3" id="KW-1185">Reference proteome</keyword>
<dbReference type="InterPro" id="IPR015915">
    <property type="entry name" value="Kelch-typ_b-propeller"/>
</dbReference>
<dbReference type="EMBL" id="JAFKCT010000009">
    <property type="protein sequence ID" value="MBN7812864.1"/>
    <property type="molecule type" value="Genomic_DNA"/>
</dbReference>
<evidence type="ECO:0000313" key="3">
    <source>
        <dbReference type="Proteomes" id="UP000664317"/>
    </source>
</evidence>
<dbReference type="Gene3D" id="2.120.10.80">
    <property type="entry name" value="Kelch-type beta propeller"/>
    <property type="match status" value="2"/>
</dbReference>
<proteinExistence type="predicted"/>
<dbReference type="Pfam" id="PF24681">
    <property type="entry name" value="Kelch_KLHDC2_KLHL20_DRC7"/>
    <property type="match status" value="1"/>
</dbReference>
<sequence>MKSTNQLLGFTLALALMIFASCVSSDDDTEDTGNWIRRSYFEGSNRANSSAFTIDGRHFLVGGYTGDAYLNDLWEYDPNTDSWTKRADFPGTARANAVAFSIDGIAYYGTGYDGRNRLSDFWSYDPSTNSWSQIESFPGTARYNALAFGLNGRGYVGTGFDGSEQKDFFQYDPATKSWTALSSFGGAKRQGAFCFILDGKAYLGGGINNGLYQSDFWALDGTSLTWTEKTALDEEDDYTMARNEAAAFTLGGYGYVTLGSNGQLLGSTWEYIPSLDSWNEKTAFEGTLRTGSSVFYANDRAFVLLGRNSSLRFDDIYEFHPFEDYDDED</sequence>
<evidence type="ECO:0000256" key="1">
    <source>
        <dbReference type="SAM" id="SignalP"/>
    </source>
</evidence>
<comment type="caution">
    <text evidence="2">The sequence shown here is derived from an EMBL/GenBank/DDBJ whole genome shotgun (WGS) entry which is preliminary data.</text>
</comment>
<dbReference type="PANTHER" id="PTHR45632:SF24">
    <property type="entry name" value="GALACTOSE OXIDASE"/>
    <property type="match status" value="1"/>
</dbReference>
<gene>
    <name evidence="2" type="ORF">J0A68_18050</name>
</gene>
<dbReference type="InterPro" id="IPR006652">
    <property type="entry name" value="Kelch_1"/>
</dbReference>
<organism evidence="2 3">
    <name type="scientific">Algoriphagus oliviformis</name>
    <dbReference type="NCBI Taxonomy" id="2811231"/>
    <lineage>
        <taxon>Bacteria</taxon>
        <taxon>Pseudomonadati</taxon>
        <taxon>Bacteroidota</taxon>
        <taxon>Cytophagia</taxon>
        <taxon>Cytophagales</taxon>
        <taxon>Cyclobacteriaceae</taxon>
        <taxon>Algoriphagus</taxon>
    </lineage>
</organism>
<name>A0ABS3C8F9_9BACT</name>